<feature type="compositionally biased region" description="Low complexity" evidence="1">
    <location>
        <begin position="122"/>
        <end position="135"/>
    </location>
</feature>
<evidence type="ECO:0000313" key="3">
    <source>
        <dbReference type="Proteomes" id="UP000599523"/>
    </source>
</evidence>
<accession>A0A972F823</accession>
<sequence>MAYNRSHAKVLCSDDELDLFLSSLADEITKLDEAALKSSISRAREMRKKYQDLFRRQTVSIRAATGSKRGNTSVANTRTEQKAKLFAETLQRFEKRRAQLDEAKARAEARAKLLSMASTRSAKPVKGGAAAAKPGPSRKKPATAAQRKAPARDPHAATQRAHATASGKRAQAKRDKR</sequence>
<evidence type="ECO:0000313" key="2">
    <source>
        <dbReference type="EMBL" id="NMG03522.1"/>
    </source>
</evidence>
<dbReference type="RefSeq" id="WP_168988239.1">
    <property type="nucleotide sequence ID" value="NZ_CAWPHM010000287.1"/>
</dbReference>
<dbReference type="AlphaFoldDB" id="A0A972F823"/>
<protein>
    <submittedName>
        <fullName evidence="2">Uncharacterized protein</fullName>
    </submittedName>
</protein>
<evidence type="ECO:0000256" key="1">
    <source>
        <dbReference type="SAM" id="MobiDB-lite"/>
    </source>
</evidence>
<keyword evidence="3" id="KW-1185">Reference proteome</keyword>
<organism evidence="2 3">
    <name type="scientific">Azoarcus taiwanensis</name>
    <dbReference type="NCBI Taxonomy" id="666964"/>
    <lineage>
        <taxon>Bacteria</taxon>
        <taxon>Pseudomonadati</taxon>
        <taxon>Pseudomonadota</taxon>
        <taxon>Betaproteobacteria</taxon>
        <taxon>Rhodocyclales</taxon>
        <taxon>Zoogloeaceae</taxon>
        <taxon>Azoarcus</taxon>
    </lineage>
</organism>
<proteinExistence type="predicted"/>
<name>A0A972F823_9RHOO</name>
<gene>
    <name evidence="2" type="ORF">GPA21_11135</name>
</gene>
<reference evidence="2" key="1">
    <citation type="submission" date="2019-12" db="EMBL/GenBank/DDBJ databases">
        <title>Comparative genomics gives insights into the taxonomy of the Azoarcus-Aromatoleum group and reveals separate origins of nif in the plant-associated Azoarcus and non-plant-associated Aromatoleum sub-groups.</title>
        <authorList>
            <person name="Lafos M."/>
            <person name="Maluk M."/>
            <person name="Batista M."/>
            <person name="Junghare M."/>
            <person name="Carmona M."/>
            <person name="Faoro H."/>
            <person name="Cruz L.M."/>
            <person name="Battistoni F."/>
            <person name="De Souza E."/>
            <person name="Pedrosa F."/>
            <person name="Chen W.-M."/>
            <person name="Poole P.S."/>
            <person name="Dixon R.A."/>
            <person name="James E.K."/>
        </authorList>
    </citation>
    <scope>NUCLEOTIDE SEQUENCE</scope>
    <source>
        <strain evidence="2">NSC3</strain>
    </source>
</reference>
<feature type="region of interest" description="Disordered" evidence="1">
    <location>
        <begin position="110"/>
        <end position="177"/>
    </location>
</feature>
<dbReference type="Proteomes" id="UP000599523">
    <property type="component" value="Unassembled WGS sequence"/>
</dbReference>
<dbReference type="EMBL" id="WTVM01000060">
    <property type="protein sequence ID" value="NMG03522.1"/>
    <property type="molecule type" value="Genomic_DNA"/>
</dbReference>
<comment type="caution">
    <text evidence="2">The sequence shown here is derived from an EMBL/GenBank/DDBJ whole genome shotgun (WGS) entry which is preliminary data.</text>
</comment>